<name>A0ACD4CX77_9HYPH</name>
<keyword evidence="2" id="KW-1185">Reference proteome</keyword>
<organism evidence="1 2">
    <name type="scientific">Phyllobacterium zundukense</name>
    <dbReference type="NCBI Taxonomy" id="1867719"/>
    <lineage>
        <taxon>Bacteria</taxon>
        <taxon>Pseudomonadati</taxon>
        <taxon>Pseudomonadota</taxon>
        <taxon>Alphaproteobacteria</taxon>
        <taxon>Hyphomicrobiales</taxon>
        <taxon>Phyllobacteriaceae</taxon>
        <taxon>Phyllobacterium</taxon>
    </lineage>
</organism>
<sequence>MVRTIKAPKIRFAELLDCAQRLFFSRGYDNTTVNDIIREAGLSKGAFYHYFDSKAALLEALAVRMARDSMTDLQPVLDDPTLDPISRLNGLFAGSRRLKIEYAPHIRNTFEVIFRPENIVLFHRMDQAVTAVVTPALAEILRQGNAQGVFDAPDPLAFAEMLLQFRLSLGAVMNDALQQAKAGNVDAAAEALEERLRLYGLAIDRVLKLPDGTIEMAEKGFARALISVESS</sequence>
<gene>
    <name evidence="1" type="ORF">N8E88_05090</name>
</gene>
<evidence type="ECO:0000313" key="1">
    <source>
        <dbReference type="EMBL" id="UXN58195.1"/>
    </source>
</evidence>
<dbReference type="EMBL" id="CP104971">
    <property type="protein sequence ID" value="UXN58195.1"/>
    <property type="molecule type" value="Genomic_DNA"/>
</dbReference>
<proteinExistence type="predicted"/>
<reference evidence="1" key="1">
    <citation type="submission" date="2022-09" db="EMBL/GenBank/DDBJ databases">
        <title>Interaction between co-microsymbionts with complementary sets of symbiotic genes in legume-rhizobium systems.</title>
        <authorList>
            <person name="Safronova V."/>
            <person name="Sazanova A."/>
            <person name="Afonin A."/>
            <person name="Chirak E."/>
        </authorList>
    </citation>
    <scope>NUCLEOTIDE SEQUENCE</scope>
    <source>
        <strain evidence="1">A18/3m</strain>
    </source>
</reference>
<geneLocation type="plasmid" evidence="1 2">
    <name>p_unnamed2</name>
</geneLocation>
<protein>
    <submittedName>
        <fullName evidence="1">TetR/AcrR family transcriptional regulator</fullName>
    </submittedName>
</protein>
<accession>A0ACD4CX77</accession>
<dbReference type="Proteomes" id="UP001061991">
    <property type="component" value="Plasmid p_unnamed2"/>
</dbReference>
<keyword evidence="1" id="KW-0614">Plasmid</keyword>
<evidence type="ECO:0000313" key="2">
    <source>
        <dbReference type="Proteomes" id="UP001061991"/>
    </source>
</evidence>